<dbReference type="HOGENOM" id="CLU_1535126_0_0_1"/>
<protein>
    <submittedName>
        <fullName evidence="2">Uncharacterized protein</fullName>
    </submittedName>
</protein>
<feature type="compositionally biased region" description="Low complexity" evidence="1">
    <location>
        <begin position="1"/>
        <end position="15"/>
    </location>
</feature>
<dbReference type="EMBL" id="AGNK02001263">
    <property type="status" value="NOT_ANNOTATED_CDS"/>
    <property type="molecule type" value="Genomic_DNA"/>
</dbReference>
<evidence type="ECO:0000256" key="1">
    <source>
        <dbReference type="SAM" id="MobiDB-lite"/>
    </source>
</evidence>
<feature type="region of interest" description="Disordered" evidence="1">
    <location>
        <begin position="1"/>
        <end position="75"/>
    </location>
</feature>
<dbReference type="OMA" id="HVYISAR"/>
<dbReference type="AlphaFoldDB" id="K4A3K7"/>
<name>K4A3K7_SETIT</name>
<reference evidence="3" key="1">
    <citation type="journal article" date="2012" name="Nat. Biotechnol.">
        <title>Reference genome sequence of the model plant Setaria.</title>
        <authorList>
            <person name="Bennetzen J.L."/>
            <person name="Schmutz J."/>
            <person name="Wang H."/>
            <person name="Percifield R."/>
            <person name="Hawkins J."/>
            <person name="Pontaroli A.C."/>
            <person name="Estep M."/>
            <person name="Feng L."/>
            <person name="Vaughn J.N."/>
            <person name="Grimwood J."/>
            <person name="Jenkins J."/>
            <person name="Barry K."/>
            <person name="Lindquist E."/>
            <person name="Hellsten U."/>
            <person name="Deshpande S."/>
            <person name="Wang X."/>
            <person name="Wu X."/>
            <person name="Mitros T."/>
            <person name="Triplett J."/>
            <person name="Yang X."/>
            <person name="Ye C.Y."/>
            <person name="Mauro-Herrera M."/>
            <person name="Wang L."/>
            <person name="Li P."/>
            <person name="Sharma M."/>
            <person name="Sharma R."/>
            <person name="Ronald P.C."/>
            <person name="Panaud O."/>
            <person name="Kellogg E.A."/>
            <person name="Brutnell T.P."/>
            <person name="Doust A.N."/>
            <person name="Tuskan G.A."/>
            <person name="Rokhsar D."/>
            <person name="Devos K.M."/>
        </authorList>
    </citation>
    <scope>NUCLEOTIDE SEQUENCE [LARGE SCALE GENOMIC DNA]</scope>
    <source>
        <strain evidence="3">cv. Yugu1</strain>
    </source>
</reference>
<feature type="compositionally biased region" description="Low complexity" evidence="1">
    <location>
        <begin position="63"/>
        <end position="75"/>
    </location>
</feature>
<dbReference type="InParanoid" id="K4A3K7"/>
<evidence type="ECO:0000313" key="2">
    <source>
        <dbReference type="EnsemblPlants" id="KQL25946"/>
    </source>
</evidence>
<reference evidence="2" key="2">
    <citation type="submission" date="2018-08" db="UniProtKB">
        <authorList>
            <consortium name="EnsemblPlants"/>
        </authorList>
    </citation>
    <scope>IDENTIFICATION</scope>
    <source>
        <strain evidence="2">Yugu1</strain>
    </source>
</reference>
<dbReference type="Gramene" id="KQL25946">
    <property type="protein sequence ID" value="KQL25946"/>
    <property type="gene ID" value="SETIT_033460mg"/>
</dbReference>
<organism evidence="2 3">
    <name type="scientific">Setaria italica</name>
    <name type="common">Foxtail millet</name>
    <name type="synonym">Panicum italicum</name>
    <dbReference type="NCBI Taxonomy" id="4555"/>
    <lineage>
        <taxon>Eukaryota</taxon>
        <taxon>Viridiplantae</taxon>
        <taxon>Streptophyta</taxon>
        <taxon>Embryophyta</taxon>
        <taxon>Tracheophyta</taxon>
        <taxon>Spermatophyta</taxon>
        <taxon>Magnoliopsida</taxon>
        <taxon>Liliopsida</taxon>
        <taxon>Poales</taxon>
        <taxon>Poaceae</taxon>
        <taxon>PACMAD clade</taxon>
        <taxon>Panicoideae</taxon>
        <taxon>Panicodae</taxon>
        <taxon>Paniceae</taxon>
        <taxon>Cenchrinae</taxon>
        <taxon>Setaria</taxon>
    </lineage>
</organism>
<proteinExistence type="predicted"/>
<sequence>MNEEGAVVAAGAGAEQQRRQRGAPGQAERGREGRQGPRRRRQGQRGRRRGRRGRGGGCRGRRGSAPPGGARRAAAAPGALVLAAPAADGDVAERAPARPVALARLAEVPRLRQRVVVVVAELGVGRVAARAPQRLGARVRDRRARRAGTAPRSRRRLLHRRRTPRASHVYISARR</sequence>
<dbReference type="EnsemblPlants" id="KQL25946">
    <property type="protein sequence ID" value="KQL25946"/>
    <property type="gene ID" value="SETIT_033460mg"/>
</dbReference>
<dbReference type="Proteomes" id="UP000004995">
    <property type="component" value="Unassembled WGS sequence"/>
</dbReference>
<keyword evidence="3" id="KW-1185">Reference proteome</keyword>
<dbReference type="eggNOG" id="ENOG502R5JA">
    <property type="taxonomic scope" value="Eukaryota"/>
</dbReference>
<evidence type="ECO:0000313" key="3">
    <source>
        <dbReference type="Proteomes" id="UP000004995"/>
    </source>
</evidence>
<feature type="compositionally biased region" description="Basic residues" evidence="1">
    <location>
        <begin position="36"/>
        <end position="62"/>
    </location>
</feature>
<accession>K4A3K7</accession>